<evidence type="ECO:0000313" key="1">
    <source>
        <dbReference type="EMBL" id="AWK73890.1"/>
    </source>
</evidence>
<gene>
    <name evidence="1" type="ORF">CBI38_22340</name>
</gene>
<evidence type="ECO:0000313" key="2">
    <source>
        <dbReference type="Proteomes" id="UP000245711"/>
    </source>
</evidence>
<accession>A0A2S2BZ29</accession>
<dbReference type="AlphaFoldDB" id="A0A2S2BZ29"/>
<dbReference type="KEGG" id="roz:CBI38_22340"/>
<reference evidence="1 2" key="1">
    <citation type="submission" date="2017-05" db="EMBL/GenBank/DDBJ databases">
        <title>Isolation of Rhodococcus sp. S2-17 biodegrading of BP-3.</title>
        <authorList>
            <person name="Lee Y."/>
            <person name="Kim K.H."/>
            <person name="Chun B.H."/>
            <person name="Jung H.S."/>
            <person name="Jeon C.O."/>
        </authorList>
    </citation>
    <scope>NUCLEOTIDE SEQUENCE [LARGE SCALE GENOMIC DNA]</scope>
    <source>
        <strain evidence="1 2">S2-17</strain>
    </source>
</reference>
<sequence length="66" mass="7010">MSKKLVQRGTNMVFALLPDGTVAVEDPATGQSGVFERDGTRVSGDLSYADQVMLDYVAGAYIGPDK</sequence>
<dbReference type="Proteomes" id="UP000245711">
    <property type="component" value="Chromosome"/>
</dbReference>
<name>A0A2S2BZ29_9NOCA</name>
<dbReference type="OrthoDB" id="5192766at2"/>
<keyword evidence="2" id="KW-1185">Reference proteome</keyword>
<organism evidence="1 2">
    <name type="scientific">Rhodococcus oxybenzonivorans</name>
    <dbReference type="NCBI Taxonomy" id="1990687"/>
    <lineage>
        <taxon>Bacteria</taxon>
        <taxon>Bacillati</taxon>
        <taxon>Actinomycetota</taxon>
        <taxon>Actinomycetes</taxon>
        <taxon>Mycobacteriales</taxon>
        <taxon>Nocardiaceae</taxon>
        <taxon>Rhodococcus</taxon>
    </lineage>
</organism>
<protein>
    <submittedName>
        <fullName evidence="1">Uncharacterized protein</fullName>
    </submittedName>
</protein>
<dbReference type="RefSeq" id="WP_109332335.1">
    <property type="nucleotide sequence ID" value="NZ_CP021354.1"/>
</dbReference>
<proteinExistence type="predicted"/>
<dbReference type="EMBL" id="CP021354">
    <property type="protein sequence ID" value="AWK73890.1"/>
    <property type="molecule type" value="Genomic_DNA"/>
</dbReference>